<accession>A0A402C3R1</accession>
<name>A0A402C3R1_RHOWR</name>
<dbReference type="RefSeq" id="WP_124390827.1">
    <property type="nucleotide sequence ID" value="NZ_BHYM01000017.1"/>
</dbReference>
<dbReference type="OrthoDB" id="4192092at2"/>
<protein>
    <submittedName>
        <fullName evidence="1">Uncharacterized protein</fullName>
    </submittedName>
</protein>
<proteinExistence type="predicted"/>
<comment type="caution">
    <text evidence="1">The sequence shown here is derived from an EMBL/GenBank/DDBJ whole genome shotgun (WGS) entry which is preliminary data.</text>
</comment>
<evidence type="ECO:0000313" key="2">
    <source>
        <dbReference type="Proteomes" id="UP000287519"/>
    </source>
</evidence>
<organism evidence="1 2">
    <name type="scientific">Rhodococcus wratislaviensis</name>
    <name type="common">Tsukamurella wratislaviensis</name>
    <dbReference type="NCBI Taxonomy" id="44752"/>
    <lineage>
        <taxon>Bacteria</taxon>
        <taxon>Bacillati</taxon>
        <taxon>Actinomycetota</taxon>
        <taxon>Actinomycetes</taxon>
        <taxon>Mycobacteriales</taxon>
        <taxon>Nocardiaceae</taxon>
        <taxon>Rhodococcus</taxon>
    </lineage>
</organism>
<dbReference type="AlphaFoldDB" id="A0A402C3R1"/>
<dbReference type="Proteomes" id="UP000287519">
    <property type="component" value="Unassembled WGS sequence"/>
</dbReference>
<evidence type="ECO:0000313" key="1">
    <source>
        <dbReference type="EMBL" id="GCE38229.1"/>
    </source>
</evidence>
<reference evidence="1 2" key="1">
    <citation type="submission" date="2018-11" db="EMBL/GenBank/DDBJ databases">
        <title>Microbial catabolism of amino acid.</title>
        <authorList>
            <person name="Hibi M."/>
            <person name="Ogawa J."/>
        </authorList>
    </citation>
    <scope>NUCLEOTIDE SEQUENCE [LARGE SCALE GENOMIC DNA]</scope>
    <source>
        <strain evidence="1 2">C31-06</strain>
    </source>
</reference>
<gene>
    <name evidence="1" type="ORF">Rhow_001268</name>
</gene>
<dbReference type="EMBL" id="BHYM01000017">
    <property type="protein sequence ID" value="GCE38229.1"/>
    <property type="molecule type" value="Genomic_DNA"/>
</dbReference>
<sequence length="153" mass="16932">MEVTLKPNAQEFLPHVGNRLPSLRAGGTHVLEILTKPDCTFTFRIIDKSGRTSVWPADLFTMIDNSIPDAWIIRARPCNTVALTYPAFARAGFWEDYFDGDPEAEAAFDEIIHTLGDGRYSQGLARDTITAVQNLDELAAHDTGTFPRSAPSH</sequence>
<keyword evidence="2" id="KW-1185">Reference proteome</keyword>